<dbReference type="Proteomes" id="UP000187203">
    <property type="component" value="Unassembled WGS sequence"/>
</dbReference>
<feature type="region of interest" description="Disordered" evidence="1">
    <location>
        <begin position="1"/>
        <end position="40"/>
    </location>
</feature>
<protein>
    <submittedName>
        <fullName evidence="2">Uncharacterized protein</fullName>
    </submittedName>
</protein>
<feature type="compositionally biased region" description="Basic residues" evidence="1">
    <location>
        <begin position="9"/>
        <end position="21"/>
    </location>
</feature>
<sequence length="40" mass="4811">MAKEEAWKSKTRMKKKSKRMGHQSFRREFKRSKLVPSQAS</sequence>
<gene>
    <name evidence="2" type="ORF">COLO4_34355</name>
</gene>
<evidence type="ECO:0000256" key="1">
    <source>
        <dbReference type="SAM" id="MobiDB-lite"/>
    </source>
</evidence>
<evidence type="ECO:0000313" key="3">
    <source>
        <dbReference type="Proteomes" id="UP000187203"/>
    </source>
</evidence>
<organism evidence="2 3">
    <name type="scientific">Corchorus olitorius</name>
    <dbReference type="NCBI Taxonomy" id="93759"/>
    <lineage>
        <taxon>Eukaryota</taxon>
        <taxon>Viridiplantae</taxon>
        <taxon>Streptophyta</taxon>
        <taxon>Embryophyta</taxon>
        <taxon>Tracheophyta</taxon>
        <taxon>Spermatophyta</taxon>
        <taxon>Magnoliopsida</taxon>
        <taxon>eudicotyledons</taxon>
        <taxon>Gunneridae</taxon>
        <taxon>Pentapetalae</taxon>
        <taxon>rosids</taxon>
        <taxon>malvids</taxon>
        <taxon>Malvales</taxon>
        <taxon>Malvaceae</taxon>
        <taxon>Grewioideae</taxon>
        <taxon>Apeibeae</taxon>
        <taxon>Corchorus</taxon>
    </lineage>
</organism>
<reference evidence="3" key="1">
    <citation type="submission" date="2013-09" db="EMBL/GenBank/DDBJ databases">
        <title>Corchorus olitorius genome sequencing.</title>
        <authorList>
            <person name="Alam M."/>
            <person name="Haque M.S."/>
            <person name="Islam M.S."/>
            <person name="Emdad E.M."/>
            <person name="Islam M.M."/>
            <person name="Ahmed B."/>
            <person name="Halim A."/>
            <person name="Hossen Q.M.M."/>
            <person name="Hossain M.Z."/>
            <person name="Ahmed R."/>
            <person name="Khan M.M."/>
            <person name="Islam R."/>
            <person name="Rashid M.M."/>
            <person name="Khan S.A."/>
            <person name="Rahman M.S."/>
            <person name="Alam M."/>
            <person name="Yahiya A.S."/>
            <person name="Khan M.S."/>
            <person name="Azam M.S."/>
            <person name="Haque T."/>
            <person name="Lashkar M.Z.H."/>
            <person name="Akhand A.I."/>
            <person name="Morshed G."/>
            <person name="Roy S."/>
            <person name="Uddin K.S."/>
            <person name="Rabeya T."/>
            <person name="Hossain A.S."/>
            <person name="Chowdhury A."/>
            <person name="Snigdha A.R."/>
            <person name="Mortoza M.S."/>
            <person name="Matin S.A."/>
            <person name="Hoque S.M.E."/>
            <person name="Islam M.K."/>
            <person name="Roy D.K."/>
            <person name="Haider R."/>
            <person name="Moosa M.M."/>
            <person name="Elias S.M."/>
            <person name="Hasan A.M."/>
            <person name="Jahan S."/>
            <person name="Shafiuddin M."/>
            <person name="Mahmood N."/>
            <person name="Shommy N.S."/>
        </authorList>
    </citation>
    <scope>NUCLEOTIDE SEQUENCE [LARGE SCALE GENOMIC DNA]</scope>
    <source>
        <strain evidence="3">cv. O-4</strain>
    </source>
</reference>
<accession>A0A1R3GL89</accession>
<proteinExistence type="predicted"/>
<keyword evidence="3" id="KW-1185">Reference proteome</keyword>
<dbReference type="AlphaFoldDB" id="A0A1R3GL89"/>
<evidence type="ECO:0000313" key="2">
    <source>
        <dbReference type="EMBL" id="OMO58864.1"/>
    </source>
</evidence>
<name>A0A1R3GL89_9ROSI</name>
<dbReference type="EMBL" id="AWUE01022302">
    <property type="protein sequence ID" value="OMO58864.1"/>
    <property type="molecule type" value="Genomic_DNA"/>
</dbReference>
<comment type="caution">
    <text evidence="2">The sequence shown here is derived from an EMBL/GenBank/DDBJ whole genome shotgun (WGS) entry which is preliminary data.</text>
</comment>